<feature type="domain" description="Glycosyl transferase family 1" evidence="3">
    <location>
        <begin position="225"/>
        <end position="389"/>
    </location>
</feature>
<dbReference type="EMBL" id="BDGJ01000015">
    <property type="protein sequence ID" value="GAW91344.1"/>
    <property type="molecule type" value="Genomic_DNA"/>
</dbReference>
<keyword evidence="2 5" id="KW-0808">Transferase</keyword>
<comment type="caution">
    <text evidence="5">The sequence shown here is derived from an EMBL/GenBank/DDBJ whole genome shotgun (WGS) entry which is preliminary data.</text>
</comment>
<dbReference type="CDD" id="cd03794">
    <property type="entry name" value="GT4_WbuB-like"/>
    <property type="match status" value="1"/>
</dbReference>
<feature type="domain" description="Glycosyltransferase subfamily 4-like N-terminal" evidence="4">
    <location>
        <begin position="63"/>
        <end position="204"/>
    </location>
</feature>
<dbReference type="InterPro" id="IPR028098">
    <property type="entry name" value="Glyco_trans_4-like_N"/>
</dbReference>
<keyword evidence="6" id="KW-1185">Reference proteome</keyword>
<protein>
    <submittedName>
        <fullName evidence="5">Glycosyltransferase</fullName>
    </submittedName>
</protein>
<keyword evidence="1" id="KW-0328">Glycosyltransferase</keyword>
<proteinExistence type="predicted"/>
<sequence length="426" mass="48706">MLAALLVIIAMYLVLALVLLLYLKISPSPGSNGSSSRPKVCILTSVHPWNDGRITFKEAVSLARKYRVELHAPADFRRRRVGGVDIYGLPRLSRRYLRPLNWIRLLYRALQSDAVAYHLHDPELLLPGVILKIVTGKKIVYDIHEDYPSVTLYKDWIPRILRPPAASLADFTERQLAGFSDALVFAAPFIRTRFSFLPVHQEEILNYPRLEQPVAPRPEAREVAEDGECRLIYAGVIHRVRGAVEMVKAVAILQRQNLGCRLYLVGPVRPAGFRQEIEQLIKDCGLQGRVILTGRVSQEEVYRYYAKADVALAPLHPWGNYREMAGNKFYEYMSAGLPMVVSHFPAWENFVREHGCGLTVDPRDPHDLAEKIAYLCRNPELRRTMGEKGMQACRLKYNWEVEEAKLFRLYEKLMGSSVRPRSESLR</sequence>
<dbReference type="InterPro" id="IPR001296">
    <property type="entry name" value="Glyco_trans_1"/>
</dbReference>
<evidence type="ECO:0000259" key="3">
    <source>
        <dbReference type="Pfam" id="PF00534"/>
    </source>
</evidence>
<dbReference type="Pfam" id="PF13579">
    <property type="entry name" value="Glyco_trans_4_4"/>
    <property type="match status" value="1"/>
</dbReference>
<dbReference type="PANTHER" id="PTHR12526:SF629">
    <property type="entry name" value="TEICHURONIC ACID BIOSYNTHESIS GLYCOSYLTRANSFERASE TUAH-RELATED"/>
    <property type="match status" value="1"/>
</dbReference>
<dbReference type="Proteomes" id="UP000197032">
    <property type="component" value="Unassembled WGS sequence"/>
</dbReference>
<name>A0A1Z5HPA4_9FIRM</name>
<evidence type="ECO:0000313" key="6">
    <source>
        <dbReference type="Proteomes" id="UP000197032"/>
    </source>
</evidence>
<reference evidence="6" key="1">
    <citation type="journal article" date="2017" name="Appl. Environ. Microbiol.">
        <title>Genomic analysis of Calderihabitans maritimus KKC1, a thermophilic hydrogenogenic carboxydotrophic bacterium isolated from marine sediment.</title>
        <authorList>
            <person name="Omae K."/>
            <person name="Yoneda Y."/>
            <person name="Fukuyama Y."/>
            <person name="Yoshida T."/>
            <person name="Sako Y."/>
        </authorList>
    </citation>
    <scope>NUCLEOTIDE SEQUENCE [LARGE SCALE GENOMIC DNA]</scope>
    <source>
        <strain evidence="6">KKC1</strain>
    </source>
</reference>
<dbReference type="Gene3D" id="3.40.50.2000">
    <property type="entry name" value="Glycogen Phosphorylase B"/>
    <property type="match status" value="1"/>
</dbReference>
<evidence type="ECO:0000256" key="1">
    <source>
        <dbReference type="ARBA" id="ARBA00022676"/>
    </source>
</evidence>
<dbReference type="GO" id="GO:0016757">
    <property type="term" value="F:glycosyltransferase activity"/>
    <property type="evidence" value="ECO:0007669"/>
    <property type="project" value="UniProtKB-KW"/>
</dbReference>
<dbReference type="PANTHER" id="PTHR12526">
    <property type="entry name" value="GLYCOSYLTRANSFERASE"/>
    <property type="match status" value="1"/>
</dbReference>
<evidence type="ECO:0000256" key="2">
    <source>
        <dbReference type="ARBA" id="ARBA00022679"/>
    </source>
</evidence>
<gene>
    <name evidence="5" type="ORF">KKC1_05060</name>
</gene>
<organism evidence="5 6">
    <name type="scientific">Calderihabitans maritimus</name>
    <dbReference type="NCBI Taxonomy" id="1246530"/>
    <lineage>
        <taxon>Bacteria</taxon>
        <taxon>Bacillati</taxon>
        <taxon>Bacillota</taxon>
        <taxon>Clostridia</taxon>
        <taxon>Neomoorellales</taxon>
        <taxon>Calderihabitantaceae</taxon>
        <taxon>Calderihabitans</taxon>
    </lineage>
</organism>
<evidence type="ECO:0000259" key="4">
    <source>
        <dbReference type="Pfam" id="PF13579"/>
    </source>
</evidence>
<dbReference type="Pfam" id="PF00534">
    <property type="entry name" value="Glycos_transf_1"/>
    <property type="match status" value="1"/>
</dbReference>
<evidence type="ECO:0000313" key="5">
    <source>
        <dbReference type="EMBL" id="GAW91344.1"/>
    </source>
</evidence>
<dbReference type="SUPFAM" id="SSF53756">
    <property type="entry name" value="UDP-Glycosyltransferase/glycogen phosphorylase"/>
    <property type="match status" value="1"/>
</dbReference>
<dbReference type="AlphaFoldDB" id="A0A1Z5HPA4"/>
<accession>A0A1Z5HPA4</accession>